<dbReference type="OrthoDB" id="428850at2759"/>
<dbReference type="GO" id="GO:0032053">
    <property type="term" value="P:ciliary basal body organization"/>
    <property type="evidence" value="ECO:0007669"/>
    <property type="project" value="TreeGrafter"/>
</dbReference>
<dbReference type="STRING" id="105785.A0A2J7RM75"/>
<dbReference type="PANTHER" id="PTHR31691:SF1">
    <property type="entry name" value="ROTATIN"/>
    <property type="match status" value="1"/>
</dbReference>
<dbReference type="GO" id="GO:0005813">
    <property type="term" value="C:centrosome"/>
    <property type="evidence" value="ECO:0007669"/>
    <property type="project" value="InterPro"/>
</dbReference>
<name>A0A2J7RM75_9NEOP</name>
<dbReference type="InterPro" id="IPR030791">
    <property type="entry name" value="Rotatin"/>
</dbReference>
<dbReference type="EMBL" id="NEVH01002570">
    <property type="protein sequence ID" value="PNF41931.1"/>
    <property type="molecule type" value="Genomic_DNA"/>
</dbReference>
<dbReference type="AlphaFoldDB" id="A0A2J7RM75"/>
<sequence>MCMKSRVWSSSDPVALEVKEHMQQVLLLLGDVLESHRSGDVNEDANKLTYLQLLALTRKLLVAIVPVSIADSILHRKLKSALSRSLLDLSVITLFPTLHADILQYVKEFHMDLSVKYESTMAICASMKAAVRFLKNYDKLERELVSLDESNRKVVTGVILKLLAHSEPHVKLEMYGCCHKYVVAILGVQQVPRTSADSLRQLDFLFDTAVLIEIISHGAASLEKKIQLYSEEMLIHLLKGKFLLPEPIWRRFLECLIPALPLLQCYADQTTSLGRAIVKIFDPGTGHSIHLPSSEVRKTWLDIME</sequence>
<keyword evidence="2" id="KW-1185">Reference proteome</keyword>
<accession>A0A2J7RM75</accession>
<protein>
    <submittedName>
        <fullName evidence="1">Uncharacterized protein</fullName>
    </submittedName>
</protein>
<dbReference type="GO" id="GO:0010457">
    <property type="term" value="P:centriole-centriole cohesion"/>
    <property type="evidence" value="ECO:0007669"/>
    <property type="project" value="TreeGrafter"/>
</dbReference>
<evidence type="ECO:0000313" key="1">
    <source>
        <dbReference type="EMBL" id="PNF41931.1"/>
    </source>
</evidence>
<comment type="caution">
    <text evidence="1">The sequence shown here is derived from an EMBL/GenBank/DDBJ whole genome shotgun (WGS) entry which is preliminary data.</text>
</comment>
<dbReference type="GO" id="GO:0007099">
    <property type="term" value="P:centriole replication"/>
    <property type="evidence" value="ECO:0007669"/>
    <property type="project" value="TreeGrafter"/>
</dbReference>
<evidence type="ECO:0000313" key="2">
    <source>
        <dbReference type="Proteomes" id="UP000235965"/>
    </source>
</evidence>
<proteinExistence type="predicted"/>
<dbReference type="GO" id="GO:0005814">
    <property type="term" value="C:centriole"/>
    <property type="evidence" value="ECO:0007669"/>
    <property type="project" value="TreeGrafter"/>
</dbReference>
<reference evidence="1 2" key="1">
    <citation type="submission" date="2017-12" db="EMBL/GenBank/DDBJ databases">
        <title>Hemimetabolous genomes reveal molecular basis of termite eusociality.</title>
        <authorList>
            <person name="Harrison M.C."/>
            <person name="Jongepier E."/>
            <person name="Robertson H.M."/>
            <person name="Arning N."/>
            <person name="Bitard-Feildel T."/>
            <person name="Chao H."/>
            <person name="Childers C.P."/>
            <person name="Dinh H."/>
            <person name="Doddapaneni H."/>
            <person name="Dugan S."/>
            <person name="Gowin J."/>
            <person name="Greiner C."/>
            <person name="Han Y."/>
            <person name="Hu H."/>
            <person name="Hughes D.S.T."/>
            <person name="Huylmans A.-K."/>
            <person name="Kemena C."/>
            <person name="Kremer L.P.M."/>
            <person name="Lee S.L."/>
            <person name="Lopez-Ezquerra A."/>
            <person name="Mallet L."/>
            <person name="Monroy-Kuhn J.M."/>
            <person name="Moser A."/>
            <person name="Murali S.C."/>
            <person name="Muzny D.M."/>
            <person name="Otani S."/>
            <person name="Piulachs M.-D."/>
            <person name="Poelchau M."/>
            <person name="Qu J."/>
            <person name="Schaub F."/>
            <person name="Wada-Katsumata A."/>
            <person name="Worley K.C."/>
            <person name="Xie Q."/>
            <person name="Ylla G."/>
            <person name="Poulsen M."/>
            <person name="Gibbs R.A."/>
            <person name="Schal C."/>
            <person name="Richards S."/>
            <person name="Belles X."/>
            <person name="Korb J."/>
            <person name="Bornberg-Bauer E."/>
        </authorList>
    </citation>
    <scope>NUCLEOTIDE SEQUENCE [LARGE SCALE GENOMIC DNA]</scope>
    <source>
        <tissue evidence="1">Whole body</tissue>
    </source>
</reference>
<organism evidence="1 2">
    <name type="scientific">Cryptotermes secundus</name>
    <dbReference type="NCBI Taxonomy" id="105785"/>
    <lineage>
        <taxon>Eukaryota</taxon>
        <taxon>Metazoa</taxon>
        <taxon>Ecdysozoa</taxon>
        <taxon>Arthropoda</taxon>
        <taxon>Hexapoda</taxon>
        <taxon>Insecta</taxon>
        <taxon>Pterygota</taxon>
        <taxon>Neoptera</taxon>
        <taxon>Polyneoptera</taxon>
        <taxon>Dictyoptera</taxon>
        <taxon>Blattodea</taxon>
        <taxon>Blattoidea</taxon>
        <taxon>Termitoidae</taxon>
        <taxon>Kalotermitidae</taxon>
        <taxon>Cryptotermitinae</taxon>
        <taxon>Cryptotermes</taxon>
    </lineage>
</organism>
<gene>
    <name evidence="1" type="ORF">B7P43_G14779</name>
</gene>
<dbReference type="GO" id="GO:0036064">
    <property type="term" value="C:ciliary basal body"/>
    <property type="evidence" value="ECO:0007669"/>
    <property type="project" value="InterPro"/>
</dbReference>
<dbReference type="InParanoid" id="A0A2J7RM75"/>
<dbReference type="PANTHER" id="PTHR31691">
    <property type="entry name" value="ROTATIN"/>
    <property type="match status" value="1"/>
</dbReference>
<dbReference type="Proteomes" id="UP000235965">
    <property type="component" value="Unassembled WGS sequence"/>
</dbReference>